<dbReference type="PRINTS" id="PR00237">
    <property type="entry name" value="GPCRRHODOPSN"/>
</dbReference>
<dbReference type="PROSITE" id="PS50262">
    <property type="entry name" value="G_PROTEIN_RECEP_F1_2"/>
    <property type="match status" value="1"/>
</dbReference>
<feature type="transmembrane region" description="Helical" evidence="9">
    <location>
        <begin position="168"/>
        <end position="192"/>
    </location>
</feature>
<dbReference type="GO" id="GO:0042277">
    <property type="term" value="F:peptide binding"/>
    <property type="evidence" value="ECO:0007669"/>
    <property type="project" value="TreeGrafter"/>
</dbReference>
<proteinExistence type="inferred from homology"/>
<dbReference type="VEuPathDB" id="VectorBase:ACUA020969"/>
<comment type="subcellular location">
    <subcellularLocation>
        <location evidence="1">Cell membrane</location>
        <topology evidence="1">Multi-pass membrane protein</topology>
    </subcellularLocation>
</comment>
<evidence type="ECO:0000256" key="8">
    <source>
        <dbReference type="SAM" id="MobiDB-lite"/>
    </source>
</evidence>
<keyword evidence="7" id="KW-0675">Receptor</keyword>
<feature type="transmembrane region" description="Helical" evidence="9">
    <location>
        <begin position="204"/>
        <end position="230"/>
    </location>
</feature>
<dbReference type="GO" id="GO:0032870">
    <property type="term" value="P:cellular response to hormone stimulus"/>
    <property type="evidence" value="ECO:0007669"/>
    <property type="project" value="TreeGrafter"/>
</dbReference>
<reference evidence="11" key="2">
    <citation type="submission" date="2020-05" db="UniProtKB">
        <authorList>
            <consortium name="EnsemblMetazoa"/>
        </authorList>
    </citation>
    <scope>IDENTIFICATION</scope>
    <source>
        <strain evidence="11">A-37</strain>
    </source>
</reference>
<sequence length="264" mass="27557">MPVKRSSIIPGPDAAGVSVPGCQTSHGEDTAIKTSPPKWGSENMLDFPNGTTASSVGVMSFLGSGAAFLDELGTSNGGGLLLGPGNTSPVGGNGSSLGNYSTAVNSSSSSATMLSLSGANGSVAPLLTTALLNVNGTGLEFSDGSNLTHSLPNFVPKEFIFDRTDVRIIFITLYSLVFCCCFFGNLLVILVVTLSRRLRSITNFFLANLAVADLCVGVFCVMQNLTIYLIERSHQKMVAPPCSSASTKYGGVGFKHHITHLMHN</sequence>
<keyword evidence="12" id="KW-1185">Reference proteome</keyword>
<feature type="region of interest" description="Disordered" evidence="8">
    <location>
        <begin position="1"/>
        <end position="38"/>
    </location>
</feature>
<dbReference type="InterPro" id="IPR017452">
    <property type="entry name" value="GPCR_Rhodpsn_7TM"/>
</dbReference>
<evidence type="ECO:0000256" key="5">
    <source>
        <dbReference type="ARBA" id="ARBA00022989"/>
    </source>
</evidence>
<reference evidence="12" key="1">
    <citation type="submission" date="2013-09" db="EMBL/GenBank/DDBJ databases">
        <title>The Genome Sequence of Anopheles culicifacies species A.</title>
        <authorList>
            <consortium name="The Broad Institute Genomics Platform"/>
            <person name="Neafsey D.E."/>
            <person name="Besansky N."/>
            <person name="Howell P."/>
            <person name="Walton C."/>
            <person name="Young S.K."/>
            <person name="Zeng Q."/>
            <person name="Gargeya S."/>
            <person name="Fitzgerald M."/>
            <person name="Haas B."/>
            <person name="Abouelleil A."/>
            <person name="Allen A.W."/>
            <person name="Alvarado L."/>
            <person name="Arachchi H.M."/>
            <person name="Berlin A.M."/>
            <person name="Chapman S.B."/>
            <person name="Gainer-Dewar J."/>
            <person name="Goldberg J."/>
            <person name="Griggs A."/>
            <person name="Gujja S."/>
            <person name="Hansen M."/>
            <person name="Howarth C."/>
            <person name="Imamovic A."/>
            <person name="Ireland A."/>
            <person name="Larimer J."/>
            <person name="McCowan C."/>
            <person name="Murphy C."/>
            <person name="Pearson M."/>
            <person name="Poon T.W."/>
            <person name="Priest M."/>
            <person name="Roberts A."/>
            <person name="Saif S."/>
            <person name="Shea T."/>
            <person name="Sisk P."/>
            <person name="Sykes S."/>
            <person name="Wortman J."/>
            <person name="Nusbaum C."/>
            <person name="Birren B."/>
        </authorList>
    </citation>
    <scope>NUCLEOTIDE SEQUENCE [LARGE SCALE GENOMIC DNA]</scope>
    <source>
        <strain evidence="12">A-37</strain>
    </source>
</reference>
<evidence type="ECO:0000256" key="2">
    <source>
        <dbReference type="ARBA" id="ARBA00010663"/>
    </source>
</evidence>
<keyword evidence="5 9" id="KW-1133">Transmembrane helix</keyword>
<evidence type="ECO:0000256" key="7">
    <source>
        <dbReference type="ARBA" id="ARBA00023170"/>
    </source>
</evidence>
<protein>
    <recommendedName>
        <fullName evidence="10">G-protein coupled receptors family 1 profile domain-containing protein</fullName>
    </recommendedName>
</protein>
<keyword evidence="3" id="KW-1003">Cell membrane</keyword>
<evidence type="ECO:0000256" key="1">
    <source>
        <dbReference type="ARBA" id="ARBA00004651"/>
    </source>
</evidence>
<keyword evidence="6 9" id="KW-0472">Membrane</keyword>
<evidence type="ECO:0000256" key="3">
    <source>
        <dbReference type="ARBA" id="ARBA00022475"/>
    </source>
</evidence>
<evidence type="ECO:0000259" key="10">
    <source>
        <dbReference type="PROSITE" id="PS50262"/>
    </source>
</evidence>
<dbReference type="Gene3D" id="1.20.1070.10">
    <property type="entry name" value="Rhodopsin 7-helix transmembrane proteins"/>
    <property type="match status" value="1"/>
</dbReference>
<dbReference type="PANTHER" id="PTHR24241">
    <property type="entry name" value="NEUROPEPTIDE RECEPTOR-RELATED G-PROTEIN COUPLED RECEPTOR"/>
    <property type="match status" value="1"/>
</dbReference>
<evidence type="ECO:0000256" key="9">
    <source>
        <dbReference type="SAM" id="Phobius"/>
    </source>
</evidence>
<dbReference type="GO" id="GO:0004930">
    <property type="term" value="F:G protein-coupled receptor activity"/>
    <property type="evidence" value="ECO:0007669"/>
    <property type="project" value="InterPro"/>
</dbReference>
<dbReference type="AlphaFoldDB" id="A0A182ML79"/>
<organism evidence="11 12">
    <name type="scientific">Anopheles culicifacies</name>
    <dbReference type="NCBI Taxonomy" id="139723"/>
    <lineage>
        <taxon>Eukaryota</taxon>
        <taxon>Metazoa</taxon>
        <taxon>Ecdysozoa</taxon>
        <taxon>Arthropoda</taxon>
        <taxon>Hexapoda</taxon>
        <taxon>Insecta</taxon>
        <taxon>Pterygota</taxon>
        <taxon>Neoptera</taxon>
        <taxon>Endopterygota</taxon>
        <taxon>Diptera</taxon>
        <taxon>Nematocera</taxon>
        <taxon>Culicoidea</taxon>
        <taxon>Culicidae</taxon>
        <taxon>Anophelinae</taxon>
        <taxon>Anopheles</taxon>
        <taxon>culicifacies species complex</taxon>
    </lineage>
</organism>
<evidence type="ECO:0000256" key="6">
    <source>
        <dbReference type="ARBA" id="ARBA00023136"/>
    </source>
</evidence>
<dbReference type="Proteomes" id="UP000075883">
    <property type="component" value="Unassembled WGS sequence"/>
</dbReference>
<comment type="similarity">
    <text evidence="2">Belongs to the G-protein coupled receptor 1 family.</text>
</comment>
<dbReference type="SUPFAM" id="SSF81321">
    <property type="entry name" value="Family A G protein-coupled receptor-like"/>
    <property type="match status" value="1"/>
</dbReference>
<keyword evidence="4 9" id="KW-0812">Transmembrane</keyword>
<dbReference type="EnsemblMetazoa" id="ACUA020969-RA">
    <property type="protein sequence ID" value="ACUA020969-PA"/>
    <property type="gene ID" value="ACUA020969"/>
</dbReference>
<name>A0A182ML79_9DIPT</name>
<feature type="domain" description="G-protein coupled receptors family 1 profile" evidence="10">
    <location>
        <begin position="184"/>
        <end position="219"/>
    </location>
</feature>
<dbReference type="GO" id="GO:0005886">
    <property type="term" value="C:plasma membrane"/>
    <property type="evidence" value="ECO:0007669"/>
    <property type="project" value="UniProtKB-SubCell"/>
</dbReference>
<dbReference type="STRING" id="139723.A0A182ML79"/>
<dbReference type="InterPro" id="IPR000276">
    <property type="entry name" value="GPCR_Rhodpsn"/>
</dbReference>
<evidence type="ECO:0000313" key="12">
    <source>
        <dbReference type="Proteomes" id="UP000075883"/>
    </source>
</evidence>
<dbReference type="Pfam" id="PF00001">
    <property type="entry name" value="7tm_1"/>
    <property type="match status" value="1"/>
</dbReference>
<evidence type="ECO:0000313" key="11">
    <source>
        <dbReference type="EnsemblMetazoa" id="ACUA020969-PA"/>
    </source>
</evidence>
<evidence type="ECO:0000256" key="4">
    <source>
        <dbReference type="ARBA" id="ARBA00022692"/>
    </source>
</evidence>
<dbReference type="EMBL" id="AXCM01009371">
    <property type="status" value="NOT_ANNOTATED_CDS"/>
    <property type="molecule type" value="Genomic_DNA"/>
</dbReference>
<accession>A0A182ML79</accession>
<dbReference type="PANTHER" id="PTHR24241:SF194">
    <property type="entry name" value="TRISSIN RECEPTOR"/>
    <property type="match status" value="1"/>
</dbReference>